<name>A0A518ESR3_9BACT</name>
<dbReference type="SUPFAM" id="SSF51283">
    <property type="entry name" value="dUTPase-like"/>
    <property type="match status" value="2"/>
</dbReference>
<dbReference type="Gene3D" id="2.70.40.10">
    <property type="match status" value="2"/>
</dbReference>
<dbReference type="OrthoDB" id="9807211at2"/>
<feature type="domain" description="2'-deoxycytidine 5'-triphosphate deaminase N-terminal" evidence="4">
    <location>
        <begin position="36"/>
        <end position="198"/>
    </location>
</feature>
<dbReference type="GO" id="GO:0009394">
    <property type="term" value="P:2'-deoxyribonucleotide metabolic process"/>
    <property type="evidence" value="ECO:0007669"/>
    <property type="project" value="InterPro"/>
</dbReference>
<protein>
    <submittedName>
        <fullName evidence="6">2'-deoxycytidine 5'-triphosphate deaminase</fullName>
    </submittedName>
</protein>
<dbReference type="InterPro" id="IPR036157">
    <property type="entry name" value="dUTPase-like_sf"/>
</dbReference>
<evidence type="ECO:0000313" key="6">
    <source>
        <dbReference type="EMBL" id="QDV07113.1"/>
    </source>
</evidence>
<accession>A0A518ESR3</accession>
<dbReference type="Pfam" id="PF06559">
    <property type="entry name" value="DCD_N"/>
    <property type="match status" value="1"/>
</dbReference>
<evidence type="ECO:0000313" key="7">
    <source>
        <dbReference type="Proteomes" id="UP000320390"/>
    </source>
</evidence>
<dbReference type="CDD" id="cd07557">
    <property type="entry name" value="trimeric_dUTPase"/>
    <property type="match status" value="1"/>
</dbReference>
<evidence type="ECO:0000259" key="5">
    <source>
        <dbReference type="Pfam" id="PF22569"/>
    </source>
</evidence>
<feature type="region of interest" description="Disordered" evidence="3">
    <location>
        <begin position="1"/>
        <end position="33"/>
    </location>
</feature>
<gene>
    <name evidence="6" type="ORF">Poly30_26320</name>
</gene>
<sequence>MDTPRPSASPLDRPAPDPAATPSGAAPAGSRSAGEILVDSELRRLVEAGSIRHHPDLPIRPQQIQPASMDLRLGRTAVRVRAGFLPTTVPIEERIQELGTSTLDLDGPEGAVLERGLVYLVQLEERLDLPADLAVRFNPRSSAGRCDVFTRVLSAGHPRFDEAPMGYSGPLWLEISPLSFPVRLRRGDRLCQLRVHRGSPGLSTDELRARYQETPLVFDGDRPLGVDEVRFDSDGGLELNLGLAGRDPAGWRASLHTEVVEFSAEGAHDPAHFWDPVHAPNGRCILAPESFYIFASRERLRIPPDLAAEMLPVDIGIGELRNNYAGFFDNGFGWREDKLCGTPAVLEVRAHDVPFLVEDGQVFFRLKFFRASARPERLYGQEREGQSYQGQDLTLARAFRR</sequence>
<keyword evidence="7" id="KW-1185">Reference proteome</keyword>
<evidence type="ECO:0000256" key="3">
    <source>
        <dbReference type="SAM" id="MobiDB-lite"/>
    </source>
</evidence>
<keyword evidence="1" id="KW-0378">Hydrolase</keyword>
<proteinExistence type="predicted"/>
<dbReference type="InterPro" id="IPR053811">
    <property type="entry name" value="DCD_C"/>
</dbReference>
<feature type="compositionally biased region" description="Low complexity" evidence="3">
    <location>
        <begin position="18"/>
        <end position="33"/>
    </location>
</feature>
<reference evidence="6 7" key="1">
    <citation type="submission" date="2019-02" db="EMBL/GenBank/DDBJ databases">
        <title>Deep-cultivation of Planctomycetes and their phenomic and genomic characterization uncovers novel biology.</title>
        <authorList>
            <person name="Wiegand S."/>
            <person name="Jogler M."/>
            <person name="Boedeker C."/>
            <person name="Pinto D."/>
            <person name="Vollmers J."/>
            <person name="Rivas-Marin E."/>
            <person name="Kohn T."/>
            <person name="Peeters S.H."/>
            <person name="Heuer A."/>
            <person name="Rast P."/>
            <person name="Oberbeckmann S."/>
            <person name="Bunk B."/>
            <person name="Jeske O."/>
            <person name="Meyerdierks A."/>
            <person name="Storesund J.E."/>
            <person name="Kallscheuer N."/>
            <person name="Luecker S."/>
            <person name="Lage O.M."/>
            <person name="Pohl T."/>
            <person name="Merkel B.J."/>
            <person name="Hornburger P."/>
            <person name="Mueller R.-W."/>
            <person name="Bruemmer F."/>
            <person name="Labrenz M."/>
            <person name="Spormann A.M."/>
            <person name="Op den Camp H."/>
            <person name="Overmann J."/>
            <person name="Amann R."/>
            <person name="Jetten M.S.M."/>
            <person name="Mascher T."/>
            <person name="Medema M.H."/>
            <person name="Devos D.P."/>
            <person name="Kaster A.-K."/>
            <person name="Ovreas L."/>
            <person name="Rohde M."/>
            <person name="Galperin M.Y."/>
            <person name="Jogler C."/>
        </authorList>
    </citation>
    <scope>NUCLEOTIDE SEQUENCE [LARGE SCALE GENOMIC DNA]</scope>
    <source>
        <strain evidence="6 7">Poly30</strain>
    </source>
</reference>
<dbReference type="InterPro" id="IPR010550">
    <property type="entry name" value="DCD_N"/>
</dbReference>
<keyword evidence="2" id="KW-0546">Nucleotide metabolism</keyword>
<dbReference type="PANTHER" id="PTHR42680:SF3">
    <property type="entry name" value="DCTP DEAMINASE"/>
    <property type="match status" value="1"/>
</dbReference>
<dbReference type="PANTHER" id="PTHR42680">
    <property type="entry name" value="DCTP DEAMINASE"/>
    <property type="match status" value="1"/>
</dbReference>
<feature type="domain" description="2'-deoxycytidine 5'-triphosphate deaminase C-terminal" evidence="5">
    <location>
        <begin position="205"/>
        <end position="399"/>
    </location>
</feature>
<dbReference type="AlphaFoldDB" id="A0A518ESR3"/>
<dbReference type="EMBL" id="CP036434">
    <property type="protein sequence ID" value="QDV07113.1"/>
    <property type="molecule type" value="Genomic_DNA"/>
</dbReference>
<evidence type="ECO:0000256" key="1">
    <source>
        <dbReference type="ARBA" id="ARBA00022801"/>
    </source>
</evidence>
<dbReference type="RefSeq" id="WP_145197892.1">
    <property type="nucleotide sequence ID" value="NZ_CP036434.1"/>
</dbReference>
<dbReference type="GO" id="GO:0008829">
    <property type="term" value="F:dCTP deaminase activity"/>
    <property type="evidence" value="ECO:0007669"/>
    <property type="project" value="InterPro"/>
</dbReference>
<dbReference type="Proteomes" id="UP000320390">
    <property type="component" value="Chromosome"/>
</dbReference>
<dbReference type="Pfam" id="PF22569">
    <property type="entry name" value="DCD_C"/>
    <property type="match status" value="1"/>
</dbReference>
<dbReference type="InterPro" id="IPR033704">
    <property type="entry name" value="dUTPase_trimeric"/>
</dbReference>
<dbReference type="NCBIfam" id="NF005734">
    <property type="entry name" value="PRK07559.1"/>
    <property type="match status" value="1"/>
</dbReference>
<organism evidence="6 7">
    <name type="scientific">Saltatorellus ferox</name>
    <dbReference type="NCBI Taxonomy" id="2528018"/>
    <lineage>
        <taxon>Bacteria</taxon>
        <taxon>Pseudomonadati</taxon>
        <taxon>Planctomycetota</taxon>
        <taxon>Planctomycetia</taxon>
        <taxon>Planctomycetia incertae sedis</taxon>
        <taxon>Saltatorellus</taxon>
    </lineage>
</organism>
<evidence type="ECO:0000256" key="2">
    <source>
        <dbReference type="ARBA" id="ARBA00023080"/>
    </source>
</evidence>
<evidence type="ECO:0000259" key="4">
    <source>
        <dbReference type="Pfam" id="PF06559"/>
    </source>
</evidence>